<reference evidence="2 3" key="1">
    <citation type="submission" date="2022-05" db="EMBL/GenBank/DDBJ databases">
        <title>Chromosome-level reference genomes for two strains of Caenorhabditis briggsae: an improved platform for comparative genomics.</title>
        <authorList>
            <person name="Stevens L."/>
            <person name="Andersen E.C."/>
        </authorList>
    </citation>
    <scope>NUCLEOTIDE SEQUENCE [LARGE SCALE GENOMIC DNA]</scope>
    <source>
        <strain evidence="2">QX1410_ONT</strain>
        <tissue evidence="2">Whole-organism</tissue>
    </source>
</reference>
<dbReference type="OMA" id="GCWESEL"/>
<evidence type="ECO:0000313" key="2">
    <source>
        <dbReference type="EMBL" id="ULU08941.1"/>
    </source>
</evidence>
<name>A0AAE9DPV7_CAEBR</name>
<accession>A0AAE9DPV7</accession>
<dbReference type="EMBL" id="CP090892">
    <property type="protein sequence ID" value="ULU08941.1"/>
    <property type="molecule type" value="Genomic_DNA"/>
</dbReference>
<feature type="compositionally biased region" description="Polar residues" evidence="1">
    <location>
        <begin position="236"/>
        <end position="254"/>
    </location>
</feature>
<organism evidence="2 3">
    <name type="scientific">Caenorhabditis briggsae</name>
    <dbReference type="NCBI Taxonomy" id="6238"/>
    <lineage>
        <taxon>Eukaryota</taxon>
        <taxon>Metazoa</taxon>
        <taxon>Ecdysozoa</taxon>
        <taxon>Nematoda</taxon>
        <taxon>Chromadorea</taxon>
        <taxon>Rhabditida</taxon>
        <taxon>Rhabditina</taxon>
        <taxon>Rhabditomorpha</taxon>
        <taxon>Rhabditoidea</taxon>
        <taxon>Rhabditidae</taxon>
        <taxon>Peloderinae</taxon>
        <taxon>Caenorhabditis</taxon>
    </lineage>
</organism>
<dbReference type="Proteomes" id="UP000827892">
    <property type="component" value="Chromosome II"/>
</dbReference>
<feature type="region of interest" description="Disordered" evidence="1">
    <location>
        <begin position="236"/>
        <end position="337"/>
    </location>
</feature>
<proteinExistence type="predicted"/>
<evidence type="ECO:0000313" key="3">
    <source>
        <dbReference type="Proteomes" id="UP000827892"/>
    </source>
</evidence>
<dbReference type="AlphaFoldDB" id="A0AAE9DPV7"/>
<protein>
    <submittedName>
        <fullName evidence="2">Uncharacterized protein</fullName>
    </submittedName>
</protein>
<feature type="compositionally biased region" description="Low complexity" evidence="1">
    <location>
        <begin position="291"/>
        <end position="306"/>
    </location>
</feature>
<sequence>MAKSDHLLVHRMSNICGEFNQDQYATFDYKVTPEVLRIPSEGSLEITLTPLVKFGDGEKLVIIHLMSYIFEILDATGKEGLQTQFYGIFSKNEIIQFRIAVRKEKKDPVNEYEMYCTMPEGLLTVKHGVIRNRTDTIEMLKSAEFKLGTQGMIGNRVDWAKQAGCWESELSFTERNWHILDLERQFYLEGKKGRNMLFGSVQKTEQVIKRWEEMKEWEAREKAMKPNSERLLYSKTLQVQPQVQSPRSTKSSYVQDAKEASSKRSPTKSDKSMAFKSSTTLDESTKSGKFSQSAKSSGVSTKSGKSAKSEKTGDKDPEDVEEKEKNKKKRNPCCVIM</sequence>
<feature type="compositionally biased region" description="Basic and acidic residues" evidence="1">
    <location>
        <begin position="256"/>
        <end position="273"/>
    </location>
</feature>
<evidence type="ECO:0000256" key="1">
    <source>
        <dbReference type="SAM" id="MobiDB-lite"/>
    </source>
</evidence>
<feature type="compositionally biased region" description="Polar residues" evidence="1">
    <location>
        <begin position="275"/>
        <end position="290"/>
    </location>
</feature>
<gene>
    <name evidence="2" type="ORF">L3Y34_019872</name>
</gene>